<gene>
    <name evidence="1" type="ORF">RJT34_17935</name>
</gene>
<sequence>MHLNVACELNESCNFIDLMYQASRTGPLRISKLILEEGDKDDLNDSKLSEREVLGRRVLLKALENKLRRDWVVKGSTKILDMSNGFFMMDFVNQGETYGGWIG</sequence>
<dbReference type="AlphaFoldDB" id="A0AAN9J9V8"/>
<protein>
    <submittedName>
        <fullName evidence="1">Uncharacterized protein</fullName>
    </submittedName>
</protein>
<evidence type="ECO:0000313" key="1">
    <source>
        <dbReference type="EMBL" id="KAK7295032.1"/>
    </source>
</evidence>
<keyword evidence="2" id="KW-1185">Reference proteome</keyword>
<proteinExistence type="predicted"/>
<dbReference type="EMBL" id="JAYKXN010000004">
    <property type="protein sequence ID" value="KAK7295032.1"/>
    <property type="molecule type" value="Genomic_DNA"/>
</dbReference>
<evidence type="ECO:0000313" key="2">
    <source>
        <dbReference type="Proteomes" id="UP001359559"/>
    </source>
</evidence>
<organism evidence="1 2">
    <name type="scientific">Clitoria ternatea</name>
    <name type="common">Butterfly pea</name>
    <dbReference type="NCBI Taxonomy" id="43366"/>
    <lineage>
        <taxon>Eukaryota</taxon>
        <taxon>Viridiplantae</taxon>
        <taxon>Streptophyta</taxon>
        <taxon>Embryophyta</taxon>
        <taxon>Tracheophyta</taxon>
        <taxon>Spermatophyta</taxon>
        <taxon>Magnoliopsida</taxon>
        <taxon>eudicotyledons</taxon>
        <taxon>Gunneridae</taxon>
        <taxon>Pentapetalae</taxon>
        <taxon>rosids</taxon>
        <taxon>fabids</taxon>
        <taxon>Fabales</taxon>
        <taxon>Fabaceae</taxon>
        <taxon>Papilionoideae</taxon>
        <taxon>50 kb inversion clade</taxon>
        <taxon>NPAAA clade</taxon>
        <taxon>indigoferoid/millettioid clade</taxon>
        <taxon>Phaseoleae</taxon>
        <taxon>Clitoria</taxon>
    </lineage>
</organism>
<comment type="caution">
    <text evidence="1">The sequence shown here is derived from an EMBL/GenBank/DDBJ whole genome shotgun (WGS) entry which is preliminary data.</text>
</comment>
<dbReference type="Proteomes" id="UP001359559">
    <property type="component" value="Unassembled WGS sequence"/>
</dbReference>
<name>A0AAN9J9V8_CLITE</name>
<reference evidence="1 2" key="1">
    <citation type="submission" date="2024-01" db="EMBL/GenBank/DDBJ databases">
        <title>The genomes of 5 underutilized Papilionoideae crops provide insights into root nodulation and disease resistance.</title>
        <authorList>
            <person name="Yuan L."/>
        </authorList>
    </citation>
    <scope>NUCLEOTIDE SEQUENCE [LARGE SCALE GENOMIC DNA]</scope>
    <source>
        <strain evidence="1">LY-2023</strain>
        <tissue evidence="1">Leaf</tissue>
    </source>
</reference>
<accession>A0AAN9J9V8</accession>